<evidence type="ECO:0000313" key="3">
    <source>
        <dbReference type="EMBL" id="MBA9054286.1"/>
    </source>
</evidence>
<gene>
    <name evidence="3" type="ORF">HDA42_003464</name>
</gene>
<evidence type="ECO:0000259" key="2">
    <source>
        <dbReference type="Pfam" id="PF13581"/>
    </source>
</evidence>
<organism evidence="3 4">
    <name type="scientific">Streptomyces murinus</name>
    <dbReference type="NCBI Taxonomy" id="33900"/>
    <lineage>
        <taxon>Bacteria</taxon>
        <taxon>Bacillati</taxon>
        <taxon>Actinomycetota</taxon>
        <taxon>Actinomycetes</taxon>
        <taxon>Kitasatosporales</taxon>
        <taxon>Streptomycetaceae</taxon>
        <taxon>Streptomyces</taxon>
    </lineage>
</organism>
<reference evidence="3 4" key="1">
    <citation type="submission" date="2020-08" db="EMBL/GenBank/DDBJ databases">
        <title>Sequencing the genomes of 1000 actinobacteria strains.</title>
        <authorList>
            <person name="Klenk H.-P."/>
        </authorList>
    </citation>
    <scope>NUCLEOTIDE SEQUENCE [LARGE SCALE GENOMIC DNA]</scope>
    <source>
        <strain evidence="3 4">DSM 41827</strain>
    </source>
</reference>
<keyword evidence="1" id="KW-0723">Serine/threonine-protein kinase</keyword>
<dbReference type="Gene3D" id="3.30.565.10">
    <property type="entry name" value="Histidine kinase-like ATPase, C-terminal domain"/>
    <property type="match status" value="1"/>
</dbReference>
<proteinExistence type="predicted"/>
<dbReference type="SUPFAM" id="SSF55874">
    <property type="entry name" value="ATPase domain of HSP90 chaperone/DNA topoisomerase II/histidine kinase"/>
    <property type="match status" value="1"/>
</dbReference>
<protein>
    <submittedName>
        <fullName evidence="3">Anti-sigma regulatory factor (Ser/Thr protein kinase)</fullName>
    </submittedName>
</protein>
<feature type="domain" description="Histidine kinase/HSP90-like ATPase" evidence="2">
    <location>
        <begin position="11"/>
        <end position="125"/>
    </location>
</feature>
<dbReference type="InterPro" id="IPR036890">
    <property type="entry name" value="HATPase_C_sf"/>
</dbReference>
<accession>A0A7W3RLP4</accession>
<dbReference type="PANTHER" id="PTHR35526:SF3">
    <property type="entry name" value="ANTI-SIGMA-F FACTOR RSBW"/>
    <property type="match status" value="1"/>
</dbReference>
<dbReference type="EMBL" id="JACJIJ010000002">
    <property type="protein sequence ID" value="MBA9054286.1"/>
    <property type="molecule type" value="Genomic_DNA"/>
</dbReference>
<evidence type="ECO:0000256" key="1">
    <source>
        <dbReference type="ARBA" id="ARBA00022527"/>
    </source>
</evidence>
<dbReference type="GeneID" id="93982019"/>
<comment type="caution">
    <text evidence="3">The sequence shown here is derived from an EMBL/GenBank/DDBJ whole genome shotgun (WGS) entry which is preliminary data.</text>
</comment>
<sequence length="138" mass="15414">MPKTTTFRIPKHRRHVSTARRQVAKSLADWGITDELADNAVLLASELVTNAVRHCRVTCALVEVTLTLQERELRLEVSDPERDRFPQPRDSALDEEGGRGLALVAALAETWGYQRGPYTKCVWAVFTLAENICVPSAL</sequence>
<keyword evidence="4" id="KW-1185">Reference proteome</keyword>
<name>A0A7W3RLP4_STRMR</name>
<dbReference type="GO" id="GO:0004674">
    <property type="term" value="F:protein serine/threonine kinase activity"/>
    <property type="evidence" value="ECO:0007669"/>
    <property type="project" value="UniProtKB-KW"/>
</dbReference>
<keyword evidence="1" id="KW-0808">Transferase</keyword>
<dbReference type="Pfam" id="PF13581">
    <property type="entry name" value="HATPase_c_2"/>
    <property type="match status" value="1"/>
</dbReference>
<evidence type="ECO:0000313" key="4">
    <source>
        <dbReference type="Proteomes" id="UP000577386"/>
    </source>
</evidence>
<dbReference type="InterPro" id="IPR050267">
    <property type="entry name" value="Anti-sigma-factor_SerPK"/>
</dbReference>
<keyword evidence="1" id="KW-0418">Kinase</keyword>
<dbReference type="RefSeq" id="WP_182775969.1">
    <property type="nucleotide sequence ID" value="NZ_BAAAHW010000012.1"/>
</dbReference>
<dbReference type="CDD" id="cd16936">
    <property type="entry name" value="HATPase_RsbW-like"/>
    <property type="match status" value="1"/>
</dbReference>
<dbReference type="PANTHER" id="PTHR35526">
    <property type="entry name" value="ANTI-SIGMA-F FACTOR RSBW-RELATED"/>
    <property type="match status" value="1"/>
</dbReference>
<dbReference type="Proteomes" id="UP000577386">
    <property type="component" value="Unassembled WGS sequence"/>
</dbReference>
<dbReference type="AlphaFoldDB" id="A0A7W3RLP4"/>
<dbReference type="InterPro" id="IPR003594">
    <property type="entry name" value="HATPase_dom"/>
</dbReference>